<evidence type="ECO:0000256" key="1">
    <source>
        <dbReference type="SAM" id="MobiDB-lite"/>
    </source>
</evidence>
<evidence type="ECO:0000313" key="3">
    <source>
        <dbReference type="EMBL" id="CEL99718.1"/>
    </source>
</evidence>
<evidence type="ECO:0000256" key="2">
    <source>
        <dbReference type="SAM" id="Phobius"/>
    </source>
</evidence>
<protein>
    <submittedName>
        <fullName evidence="3">Uncharacterized protein</fullName>
    </submittedName>
</protein>
<reference evidence="3 4" key="1">
    <citation type="submission" date="2014-11" db="EMBL/GenBank/DDBJ databases">
        <authorList>
            <person name="Zhu J."/>
            <person name="Qi W."/>
            <person name="Song R."/>
        </authorList>
    </citation>
    <scope>NUCLEOTIDE SEQUENCE [LARGE SCALE GENOMIC DNA]</scope>
</reference>
<keyword evidence="2" id="KW-0472">Membrane</keyword>
<evidence type="ECO:0000313" key="4">
    <source>
        <dbReference type="Proteomes" id="UP000041254"/>
    </source>
</evidence>
<organism evidence="3 4">
    <name type="scientific">Vitrella brassicaformis (strain CCMP3155)</name>
    <dbReference type="NCBI Taxonomy" id="1169540"/>
    <lineage>
        <taxon>Eukaryota</taxon>
        <taxon>Sar</taxon>
        <taxon>Alveolata</taxon>
        <taxon>Colpodellida</taxon>
        <taxon>Vitrellaceae</taxon>
        <taxon>Vitrella</taxon>
    </lineage>
</organism>
<keyword evidence="2" id="KW-1133">Transmembrane helix</keyword>
<dbReference type="AlphaFoldDB" id="A0A0G4EQ41"/>
<dbReference type="VEuPathDB" id="CryptoDB:Vbra_8026"/>
<feature type="transmembrane region" description="Helical" evidence="2">
    <location>
        <begin position="81"/>
        <end position="99"/>
    </location>
</feature>
<gene>
    <name evidence="3" type="ORF">Vbra_8026</name>
</gene>
<dbReference type="EMBL" id="CDMY01000287">
    <property type="protein sequence ID" value="CEL99718.1"/>
    <property type="molecule type" value="Genomic_DNA"/>
</dbReference>
<feature type="region of interest" description="Disordered" evidence="1">
    <location>
        <begin position="111"/>
        <end position="171"/>
    </location>
</feature>
<accession>A0A0G4EQ41</accession>
<name>A0A0G4EQ41_VITBC</name>
<keyword evidence="2" id="KW-0812">Transmembrane</keyword>
<proteinExistence type="predicted"/>
<keyword evidence="4" id="KW-1185">Reference proteome</keyword>
<sequence>MARVGLSYEARKGHRAEIFHAETERAEAVAGVTAVNECLAGASVFALIMVAIICIIFFVLTAEESVADMTDAEKTRHYWTLVLFLLTVVASAAGALGVWCTTCKDRCCPDNGDGDDDDDGASDEEMRSLMGNGSPPPSEPAAQVPPHVGTTFHFPQPAPSAAGGVFSGNGP</sequence>
<feature type="transmembrane region" description="Helical" evidence="2">
    <location>
        <begin position="39"/>
        <end position="60"/>
    </location>
</feature>
<dbReference type="Proteomes" id="UP000041254">
    <property type="component" value="Unassembled WGS sequence"/>
</dbReference>
<feature type="compositionally biased region" description="Acidic residues" evidence="1">
    <location>
        <begin position="112"/>
        <end position="123"/>
    </location>
</feature>
<dbReference type="InParanoid" id="A0A0G4EQ41"/>